<dbReference type="STRING" id="748449.Halha_0955"/>
<dbReference type="EMBL" id="CP003359">
    <property type="protein sequence ID" value="AGB40916.1"/>
    <property type="molecule type" value="Genomic_DNA"/>
</dbReference>
<proteinExistence type="predicted"/>
<dbReference type="Proteomes" id="UP000010880">
    <property type="component" value="Chromosome"/>
</dbReference>
<evidence type="ECO:0000313" key="1">
    <source>
        <dbReference type="EMBL" id="AGB40916.1"/>
    </source>
</evidence>
<name>L0K7D5_HALHC</name>
<dbReference type="RefSeq" id="WP_015326641.1">
    <property type="nucleotide sequence ID" value="NC_019978.1"/>
</dbReference>
<evidence type="ECO:0000313" key="2">
    <source>
        <dbReference type="Proteomes" id="UP000010880"/>
    </source>
</evidence>
<protein>
    <submittedName>
        <fullName evidence="1">Uncharacterized protein</fullName>
    </submittedName>
</protein>
<dbReference type="HOGENOM" id="CLU_2973147_0_0_9"/>
<dbReference type="OrthoDB" id="2112979at2"/>
<gene>
    <name evidence="1" type="ordered locus">Halha_0955</name>
</gene>
<accession>L0K7D5</accession>
<sequence>MKEKYCAKCDVYYYTPEGEKEIADCPFCSLGGLKNDNLTVRDKMVEKNYKNFTDKKGI</sequence>
<dbReference type="KEGG" id="hhl:Halha_0955"/>
<organism evidence="1 2">
    <name type="scientific">Halobacteroides halobius (strain ATCC 35273 / DSM 5150 / MD-1)</name>
    <dbReference type="NCBI Taxonomy" id="748449"/>
    <lineage>
        <taxon>Bacteria</taxon>
        <taxon>Bacillati</taxon>
        <taxon>Bacillota</taxon>
        <taxon>Clostridia</taxon>
        <taxon>Halanaerobiales</taxon>
        <taxon>Halobacteroidaceae</taxon>
        <taxon>Halobacteroides</taxon>
    </lineage>
</organism>
<keyword evidence="2" id="KW-1185">Reference proteome</keyword>
<reference evidence="2" key="1">
    <citation type="submission" date="2012-02" db="EMBL/GenBank/DDBJ databases">
        <title>The complete genome of Halobacteroides halobius DSM 5150.</title>
        <authorList>
            <person name="Lucas S."/>
            <person name="Copeland A."/>
            <person name="Lapidus A."/>
            <person name="Glavina del Rio T."/>
            <person name="Dalin E."/>
            <person name="Tice H."/>
            <person name="Bruce D."/>
            <person name="Goodwin L."/>
            <person name="Pitluck S."/>
            <person name="Peters L."/>
            <person name="Mikhailova N."/>
            <person name="Gu W."/>
            <person name="Kyrpides N."/>
            <person name="Mavromatis K."/>
            <person name="Ivanova N."/>
            <person name="Brettin T."/>
            <person name="Detter J.C."/>
            <person name="Han C."/>
            <person name="Larimer F."/>
            <person name="Land M."/>
            <person name="Hauser L."/>
            <person name="Markowitz V."/>
            <person name="Cheng J.-F."/>
            <person name="Hugenholtz P."/>
            <person name="Woyke T."/>
            <person name="Wu D."/>
            <person name="Tindall B."/>
            <person name="Pomrenke H."/>
            <person name="Brambilla E."/>
            <person name="Klenk H.-P."/>
            <person name="Eisen J.A."/>
        </authorList>
    </citation>
    <scope>NUCLEOTIDE SEQUENCE [LARGE SCALE GENOMIC DNA]</scope>
    <source>
        <strain evidence="2">ATCC 35273 / DSM 5150 / MD-1</strain>
    </source>
</reference>
<dbReference type="AlphaFoldDB" id="L0K7D5"/>